<protein>
    <submittedName>
        <fullName evidence="1">Uncharacterized protein</fullName>
    </submittedName>
</protein>
<sequence length="49" mass="5050">MEMLPASVKIWPPSISASHGSLQTGWILGLKTVGKQLLMGGSGSQKGLA</sequence>
<dbReference type="AlphaFoldDB" id="A0A0E9QEV0"/>
<evidence type="ECO:0000313" key="1">
    <source>
        <dbReference type="EMBL" id="JAH14653.1"/>
    </source>
</evidence>
<accession>A0A0E9QEV0</accession>
<name>A0A0E9QEV0_ANGAN</name>
<dbReference type="EMBL" id="GBXM01093924">
    <property type="protein sequence ID" value="JAH14653.1"/>
    <property type="molecule type" value="Transcribed_RNA"/>
</dbReference>
<proteinExistence type="predicted"/>
<reference evidence="1" key="2">
    <citation type="journal article" date="2015" name="Fish Shellfish Immunol.">
        <title>Early steps in the European eel (Anguilla anguilla)-Vibrio vulnificus interaction in the gills: Role of the RtxA13 toxin.</title>
        <authorList>
            <person name="Callol A."/>
            <person name="Pajuelo D."/>
            <person name="Ebbesson L."/>
            <person name="Teles M."/>
            <person name="MacKenzie S."/>
            <person name="Amaro C."/>
        </authorList>
    </citation>
    <scope>NUCLEOTIDE SEQUENCE</scope>
</reference>
<reference evidence="1" key="1">
    <citation type="submission" date="2014-11" db="EMBL/GenBank/DDBJ databases">
        <authorList>
            <person name="Amaro Gonzalez C."/>
        </authorList>
    </citation>
    <scope>NUCLEOTIDE SEQUENCE</scope>
</reference>
<organism evidence="1">
    <name type="scientific">Anguilla anguilla</name>
    <name type="common">European freshwater eel</name>
    <name type="synonym">Muraena anguilla</name>
    <dbReference type="NCBI Taxonomy" id="7936"/>
    <lineage>
        <taxon>Eukaryota</taxon>
        <taxon>Metazoa</taxon>
        <taxon>Chordata</taxon>
        <taxon>Craniata</taxon>
        <taxon>Vertebrata</taxon>
        <taxon>Euteleostomi</taxon>
        <taxon>Actinopterygii</taxon>
        <taxon>Neopterygii</taxon>
        <taxon>Teleostei</taxon>
        <taxon>Anguilliformes</taxon>
        <taxon>Anguillidae</taxon>
        <taxon>Anguilla</taxon>
    </lineage>
</organism>